<evidence type="ECO:0000256" key="1">
    <source>
        <dbReference type="ARBA" id="ARBA00007865"/>
    </source>
</evidence>
<gene>
    <name evidence="2" type="ORF">CALCODRAFT_520319</name>
</gene>
<dbReference type="Gene3D" id="3.50.30.50">
    <property type="entry name" value="Putative cyclase"/>
    <property type="match status" value="1"/>
</dbReference>
<organism evidence="2 3">
    <name type="scientific">Calocera cornea HHB12733</name>
    <dbReference type="NCBI Taxonomy" id="1353952"/>
    <lineage>
        <taxon>Eukaryota</taxon>
        <taxon>Fungi</taxon>
        <taxon>Dikarya</taxon>
        <taxon>Basidiomycota</taxon>
        <taxon>Agaricomycotina</taxon>
        <taxon>Dacrymycetes</taxon>
        <taxon>Dacrymycetales</taxon>
        <taxon>Dacrymycetaceae</taxon>
        <taxon>Calocera</taxon>
    </lineage>
</organism>
<dbReference type="STRING" id="1353952.A0A165DKS3"/>
<dbReference type="GO" id="GO:0019441">
    <property type="term" value="P:L-tryptophan catabolic process to kynurenine"/>
    <property type="evidence" value="ECO:0007669"/>
    <property type="project" value="InterPro"/>
</dbReference>
<dbReference type="Pfam" id="PF04199">
    <property type="entry name" value="Cyclase"/>
    <property type="match status" value="1"/>
</dbReference>
<sequence length="193" mass="21323">MENRGLGHWVEAGGIAGRGVLLDWYRWHSLTKPGIPHPSPVTTFGIPPSELDSVAAFQNTEIKQGDILIVRSGFAKWYNESSDEERRRGVAGNGLQFICVKPGRETKRWIWDKHVAAVAGDTLGFEQFPITDHSECLHYWLIPLAGIPIGELFNLEELAAACEQQNKWSFFFTSAPLNVPGGVASSPNAILIL</sequence>
<evidence type="ECO:0000313" key="3">
    <source>
        <dbReference type="Proteomes" id="UP000076842"/>
    </source>
</evidence>
<dbReference type="SUPFAM" id="SSF102198">
    <property type="entry name" value="Putative cyclase"/>
    <property type="match status" value="1"/>
</dbReference>
<dbReference type="AlphaFoldDB" id="A0A165DKS3"/>
<dbReference type="OrthoDB" id="5396at2759"/>
<dbReference type="GO" id="GO:0004061">
    <property type="term" value="F:arylformamidase activity"/>
    <property type="evidence" value="ECO:0007669"/>
    <property type="project" value="InterPro"/>
</dbReference>
<dbReference type="PANTHER" id="PTHR34861">
    <property type="match status" value="1"/>
</dbReference>
<evidence type="ECO:0000313" key="2">
    <source>
        <dbReference type="EMBL" id="KZT53027.1"/>
    </source>
</evidence>
<comment type="similarity">
    <text evidence="1">Belongs to the Cyclase 1 superfamily.</text>
</comment>
<reference evidence="2 3" key="1">
    <citation type="journal article" date="2016" name="Mol. Biol. Evol.">
        <title>Comparative Genomics of Early-Diverging Mushroom-Forming Fungi Provides Insights into the Origins of Lignocellulose Decay Capabilities.</title>
        <authorList>
            <person name="Nagy L.G."/>
            <person name="Riley R."/>
            <person name="Tritt A."/>
            <person name="Adam C."/>
            <person name="Daum C."/>
            <person name="Floudas D."/>
            <person name="Sun H."/>
            <person name="Yadav J.S."/>
            <person name="Pangilinan J."/>
            <person name="Larsson K.H."/>
            <person name="Matsuura K."/>
            <person name="Barry K."/>
            <person name="Labutti K."/>
            <person name="Kuo R."/>
            <person name="Ohm R.A."/>
            <person name="Bhattacharya S.S."/>
            <person name="Shirouzu T."/>
            <person name="Yoshinaga Y."/>
            <person name="Martin F.M."/>
            <person name="Grigoriev I.V."/>
            <person name="Hibbett D.S."/>
        </authorList>
    </citation>
    <scope>NUCLEOTIDE SEQUENCE [LARGE SCALE GENOMIC DNA]</scope>
    <source>
        <strain evidence="2 3">HHB12733</strain>
    </source>
</reference>
<evidence type="ECO:0008006" key="4">
    <source>
        <dbReference type="Google" id="ProtNLM"/>
    </source>
</evidence>
<dbReference type="PANTHER" id="PTHR34861:SF10">
    <property type="entry name" value="CYCLASE"/>
    <property type="match status" value="1"/>
</dbReference>
<dbReference type="InterPro" id="IPR037175">
    <property type="entry name" value="KFase_sf"/>
</dbReference>
<proteinExistence type="inferred from homology"/>
<protein>
    <recommendedName>
        <fullName evidence="4">Cyclase</fullName>
    </recommendedName>
</protein>
<dbReference type="InterPro" id="IPR007325">
    <property type="entry name" value="KFase/CYL"/>
</dbReference>
<dbReference type="InParanoid" id="A0A165DKS3"/>
<accession>A0A165DKS3</accession>
<name>A0A165DKS3_9BASI</name>
<dbReference type="Proteomes" id="UP000076842">
    <property type="component" value="Unassembled WGS sequence"/>
</dbReference>
<keyword evidence="3" id="KW-1185">Reference proteome</keyword>
<dbReference type="EMBL" id="KV424048">
    <property type="protein sequence ID" value="KZT53027.1"/>
    <property type="molecule type" value="Genomic_DNA"/>
</dbReference>